<feature type="transmembrane region" description="Helical" evidence="5">
    <location>
        <begin position="120"/>
        <end position="139"/>
    </location>
</feature>
<evidence type="ECO:0000256" key="2">
    <source>
        <dbReference type="ARBA" id="ARBA00022692"/>
    </source>
</evidence>
<reference evidence="7 8" key="1">
    <citation type="submission" date="2018-02" db="EMBL/GenBank/DDBJ databases">
        <title>The draft genome of Phyllobacterium myrsinacearum DSM5892.</title>
        <authorList>
            <person name="Li L."/>
            <person name="Liu L."/>
            <person name="Zhang X."/>
            <person name="Wang T."/>
        </authorList>
    </citation>
    <scope>NUCLEOTIDE SEQUENCE [LARGE SCALE GENOMIC DNA]</scope>
    <source>
        <strain evidence="7 8">DSM 5892</strain>
    </source>
</reference>
<keyword evidence="4 5" id="KW-0472">Membrane</keyword>
<feature type="transmembrane region" description="Helical" evidence="5">
    <location>
        <begin position="356"/>
        <end position="374"/>
    </location>
</feature>
<protein>
    <submittedName>
        <fullName evidence="7">Exopolysaccharide biosynthesis protein</fullName>
    </submittedName>
</protein>
<sequence>MYFWGAHQAVCLSTFGNETYESVEQPGKTGAFLFIALFLFFWVTTSPYSVSLNTSSADPLAGNSNLINQIVTLLLSGSLLIVGLRSPLRSTILQPRILLCLLFSWYLIVSVLSAHSDIAVKRVVLAFMTCINAGVILLLPRSDAHFAKLLGVGALIMLVVAYFGVIFIPNIGIHQASDIREPMLAGFWRGQFIHKNAAAAIMVVGVFFGLFVYSSGMRLLGIAVVLLSAIFLFNTGGKTSSAALPAILIIAWWFEKWRWSRIPIAMGGIVAVNAVTLGSVVNEPIRSFVKSLGVDTTFTNRSDIWEFAISAIAKKPITGYGLQAFWQTSDLVYSGGRLETWAVNATSAHNAYVETLLSAGVPGLVLTLLWLWLLPLIDVSKAYASSNNPDVTRLFVRIWLYAIYTACVESLFFQSGSPLWFALMFSVFGLRLQARVQIVSKPD</sequence>
<dbReference type="InterPro" id="IPR051533">
    <property type="entry name" value="WaaL-like"/>
</dbReference>
<proteinExistence type="predicted"/>
<keyword evidence="8" id="KW-1185">Reference proteome</keyword>
<feature type="transmembrane region" description="Helical" evidence="5">
    <location>
        <begin position="217"/>
        <end position="233"/>
    </location>
</feature>
<dbReference type="EMBL" id="PVBT01000004">
    <property type="protein sequence ID" value="PRD52498.1"/>
    <property type="molecule type" value="Genomic_DNA"/>
</dbReference>
<evidence type="ECO:0000259" key="6">
    <source>
        <dbReference type="Pfam" id="PF04932"/>
    </source>
</evidence>
<comment type="subcellular location">
    <subcellularLocation>
        <location evidence="1">Membrane</location>
        <topology evidence="1">Multi-pass membrane protein</topology>
    </subcellularLocation>
</comment>
<dbReference type="GO" id="GO:0016020">
    <property type="term" value="C:membrane"/>
    <property type="evidence" value="ECO:0007669"/>
    <property type="project" value="UniProtKB-SubCell"/>
</dbReference>
<dbReference type="Pfam" id="PF04932">
    <property type="entry name" value="Wzy_C"/>
    <property type="match status" value="1"/>
</dbReference>
<feature type="transmembrane region" description="Helical" evidence="5">
    <location>
        <begin position="66"/>
        <end position="84"/>
    </location>
</feature>
<organism evidence="7 8">
    <name type="scientific">Phyllobacterium myrsinacearum</name>
    <dbReference type="NCBI Taxonomy" id="28101"/>
    <lineage>
        <taxon>Bacteria</taxon>
        <taxon>Pseudomonadati</taxon>
        <taxon>Pseudomonadota</taxon>
        <taxon>Alphaproteobacteria</taxon>
        <taxon>Hyphomicrobiales</taxon>
        <taxon>Phyllobacteriaceae</taxon>
        <taxon>Phyllobacterium</taxon>
    </lineage>
</organism>
<evidence type="ECO:0000256" key="5">
    <source>
        <dbReference type="SAM" id="Phobius"/>
    </source>
</evidence>
<keyword evidence="3 5" id="KW-1133">Transmembrane helix</keyword>
<gene>
    <name evidence="7" type="ORF">C5750_14840</name>
</gene>
<name>A0A2S9JHN0_9HYPH</name>
<feature type="transmembrane region" description="Helical" evidence="5">
    <location>
        <begin position="31"/>
        <end position="50"/>
    </location>
</feature>
<dbReference type="InterPro" id="IPR007016">
    <property type="entry name" value="O-antigen_ligase-rel_domated"/>
</dbReference>
<evidence type="ECO:0000256" key="4">
    <source>
        <dbReference type="ARBA" id="ARBA00023136"/>
    </source>
</evidence>
<evidence type="ECO:0000313" key="7">
    <source>
        <dbReference type="EMBL" id="PRD52498.1"/>
    </source>
</evidence>
<feature type="transmembrane region" description="Helical" evidence="5">
    <location>
        <begin position="96"/>
        <end position="114"/>
    </location>
</feature>
<evidence type="ECO:0000313" key="8">
    <source>
        <dbReference type="Proteomes" id="UP000238563"/>
    </source>
</evidence>
<dbReference type="OrthoDB" id="4391260at2"/>
<evidence type="ECO:0000256" key="3">
    <source>
        <dbReference type="ARBA" id="ARBA00022989"/>
    </source>
</evidence>
<dbReference type="PANTHER" id="PTHR37422:SF21">
    <property type="entry name" value="EXOQ-LIKE PROTEIN"/>
    <property type="match status" value="1"/>
</dbReference>
<feature type="transmembrane region" description="Helical" evidence="5">
    <location>
        <begin position="146"/>
        <end position="172"/>
    </location>
</feature>
<dbReference type="Proteomes" id="UP000238563">
    <property type="component" value="Unassembled WGS sequence"/>
</dbReference>
<feature type="transmembrane region" description="Helical" evidence="5">
    <location>
        <begin position="419"/>
        <end position="438"/>
    </location>
</feature>
<comment type="caution">
    <text evidence="7">The sequence shown here is derived from an EMBL/GenBank/DDBJ whole genome shotgun (WGS) entry which is preliminary data.</text>
</comment>
<keyword evidence="2 5" id="KW-0812">Transmembrane</keyword>
<feature type="transmembrane region" description="Helical" evidence="5">
    <location>
        <begin position="192"/>
        <end position="212"/>
    </location>
</feature>
<accession>A0A2S9JHN0</accession>
<evidence type="ECO:0000256" key="1">
    <source>
        <dbReference type="ARBA" id="ARBA00004141"/>
    </source>
</evidence>
<dbReference type="AlphaFoldDB" id="A0A2S9JHN0"/>
<feature type="domain" description="O-antigen ligase-related" evidence="6">
    <location>
        <begin position="224"/>
        <end position="367"/>
    </location>
</feature>
<dbReference type="PANTHER" id="PTHR37422">
    <property type="entry name" value="TEICHURONIC ACID BIOSYNTHESIS PROTEIN TUAE"/>
    <property type="match status" value="1"/>
</dbReference>
<feature type="transmembrane region" description="Helical" evidence="5">
    <location>
        <begin position="262"/>
        <end position="281"/>
    </location>
</feature>